<name>A0A1W0ACD3_9STRA</name>
<reference evidence="2 3" key="1">
    <citation type="journal article" date="2014" name="Genome Biol. Evol.">
        <title>The secreted proteins of Achlya hypogyna and Thraustotheca clavata identify the ancestral oomycete secretome and reveal gene acquisitions by horizontal gene transfer.</title>
        <authorList>
            <person name="Misner I."/>
            <person name="Blouin N."/>
            <person name="Leonard G."/>
            <person name="Richards T.A."/>
            <person name="Lane C.E."/>
        </authorList>
    </citation>
    <scope>NUCLEOTIDE SEQUENCE [LARGE SCALE GENOMIC DNA]</scope>
    <source>
        <strain evidence="2 3">ATCC 34112</strain>
    </source>
</reference>
<gene>
    <name evidence="2" type="ORF">THRCLA_00146</name>
</gene>
<dbReference type="OrthoDB" id="77065at2759"/>
<protein>
    <submittedName>
        <fullName evidence="2">Uncharacterized protein</fullName>
    </submittedName>
</protein>
<sequence>MIIGRNTSTMELADMLDAVRLNHAAALDALAEQVQTLREAVELQRLELQQQKELHENTISKLQMEQESLQELLQQTQLENQELSATVHLLNDELNAKSLSTRLAAQCEEESPSYNPLAASHTSLDSSMNFSVPTGWDDTLPAVPQQYDYNFYPQSPPQKLKQPLLQPNTRLDHELRRLREKLGVRPSKK</sequence>
<dbReference type="AlphaFoldDB" id="A0A1W0ACD3"/>
<organism evidence="2 3">
    <name type="scientific">Thraustotheca clavata</name>
    <dbReference type="NCBI Taxonomy" id="74557"/>
    <lineage>
        <taxon>Eukaryota</taxon>
        <taxon>Sar</taxon>
        <taxon>Stramenopiles</taxon>
        <taxon>Oomycota</taxon>
        <taxon>Saprolegniomycetes</taxon>
        <taxon>Saprolegniales</taxon>
        <taxon>Achlyaceae</taxon>
        <taxon>Thraustotheca</taxon>
    </lineage>
</organism>
<keyword evidence="1" id="KW-0175">Coiled coil</keyword>
<feature type="coiled-coil region" evidence="1">
    <location>
        <begin position="27"/>
        <end position="93"/>
    </location>
</feature>
<evidence type="ECO:0000256" key="1">
    <source>
        <dbReference type="SAM" id="Coils"/>
    </source>
</evidence>
<evidence type="ECO:0000313" key="2">
    <source>
        <dbReference type="EMBL" id="OQS07858.1"/>
    </source>
</evidence>
<proteinExistence type="predicted"/>
<dbReference type="EMBL" id="JNBS01000049">
    <property type="protein sequence ID" value="OQS07858.1"/>
    <property type="molecule type" value="Genomic_DNA"/>
</dbReference>
<keyword evidence="3" id="KW-1185">Reference proteome</keyword>
<evidence type="ECO:0000313" key="3">
    <source>
        <dbReference type="Proteomes" id="UP000243217"/>
    </source>
</evidence>
<accession>A0A1W0ACD3</accession>
<comment type="caution">
    <text evidence="2">The sequence shown here is derived from an EMBL/GenBank/DDBJ whole genome shotgun (WGS) entry which is preliminary data.</text>
</comment>
<dbReference type="Proteomes" id="UP000243217">
    <property type="component" value="Unassembled WGS sequence"/>
</dbReference>